<dbReference type="OrthoDB" id="248233at2759"/>
<gene>
    <name evidence="5" type="primary">GTPBP2</name>
    <name evidence="5" type="ORF">EC973_008095</name>
</gene>
<evidence type="ECO:0000256" key="1">
    <source>
        <dbReference type="ARBA" id="ARBA00007249"/>
    </source>
</evidence>
<name>A0A8H7BT20_9FUNG</name>
<dbReference type="Proteomes" id="UP000605846">
    <property type="component" value="Unassembled WGS sequence"/>
</dbReference>
<dbReference type="InterPro" id="IPR009000">
    <property type="entry name" value="Transl_B-barrel_sf"/>
</dbReference>
<keyword evidence="3" id="KW-0342">GTP-binding</keyword>
<proteinExistence type="inferred from homology"/>
<keyword evidence="6" id="KW-1185">Reference proteome</keyword>
<comment type="similarity">
    <text evidence="1">Belongs to the TRAFAC class translation factor GTPase superfamily. Classic translation factor GTPase family. EF-Tu/EF-1A subfamily.</text>
</comment>
<dbReference type="AlphaFoldDB" id="A0A8H7BT20"/>
<reference evidence="5" key="1">
    <citation type="submission" date="2020-01" db="EMBL/GenBank/DDBJ databases">
        <title>Genome Sequencing of Three Apophysomyces-Like Fungal Strains Confirms a Novel Fungal Genus in the Mucoromycota with divergent Burkholderia-like Endosymbiotic Bacteria.</title>
        <authorList>
            <person name="Stajich J.E."/>
            <person name="Macias A.M."/>
            <person name="Carter-House D."/>
            <person name="Lovett B."/>
            <person name="Kasson L.R."/>
            <person name="Berry K."/>
            <person name="Grigoriev I."/>
            <person name="Chang Y."/>
            <person name="Spatafora J."/>
            <person name="Kasson M.T."/>
        </authorList>
    </citation>
    <scope>NUCLEOTIDE SEQUENCE</scope>
    <source>
        <strain evidence="5">NRRL A-21654</strain>
    </source>
</reference>
<accession>A0A8H7BT20</accession>
<dbReference type="GO" id="GO:0005525">
    <property type="term" value="F:GTP binding"/>
    <property type="evidence" value="ECO:0007669"/>
    <property type="project" value="UniProtKB-KW"/>
</dbReference>
<dbReference type="Pfam" id="PF00009">
    <property type="entry name" value="GTP_EFTU"/>
    <property type="match status" value="1"/>
</dbReference>
<dbReference type="PANTHER" id="PTHR43721">
    <property type="entry name" value="ELONGATION FACTOR TU-RELATED"/>
    <property type="match status" value="1"/>
</dbReference>
<dbReference type="GO" id="GO:0003924">
    <property type="term" value="F:GTPase activity"/>
    <property type="evidence" value="ECO:0007669"/>
    <property type="project" value="InterPro"/>
</dbReference>
<dbReference type="InterPro" id="IPR009001">
    <property type="entry name" value="Transl_elong_EF1A/Init_IF2_C"/>
</dbReference>
<dbReference type="SUPFAM" id="SSF52540">
    <property type="entry name" value="P-loop containing nucleoside triphosphate hydrolases"/>
    <property type="match status" value="1"/>
</dbReference>
<dbReference type="Gene3D" id="3.40.50.300">
    <property type="entry name" value="P-loop containing nucleotide triphosphate hydrolases"/>
    <property type="match status" value="1"/>
</dbReference>
<dbReference type="InterPro" id="IPR027417">
    <property type="entry name" value="P-loop_NTPase"/>
</dbReference>
<evidence type="ECO:0000256" key="2">
    <source>
        <dbReference type="ARBA" id="ARBA00022741"/>
    </source>
</evidence>
<dbReference type="InterPro" id="IPR050055">
    <property type="entry name" value="EF-Tu_GTPase"/>
</dbReference>
<evidence type="ECO:0000313" key="6">
    <source>
        <dbReference type="Proteomes" id="UP000605846"/>
    </source>
</evidence>
<keyword evidence="2" id="KW-0547">Nucleotide-binding</keyword>
<dbReference type="PANTHER" id="PTHR43721:SF9">
    <property type="entry name" value="GTP-BINDING PROTEIN 1"/>
    <property type="match status" value="1"/>
</dbReference>
<dbReference type="SUPFAM" id="SSF50465">
    <property type="entry name" value="EF-Tu/eEF-1alpha/eIF2-gamma C-terminal domain"/>
    <property type="match status" value="1"/>
</dbReference>
<dbReference type="Gene3D" id="2.40.30.10">
    <property type="entry name" value="Translation factors"/>
    <property type="match status" value="1"/>
</dbReference>
<dbReference type="PROSITE" id="PS51722">
    <property type="entry name" value="G_TR_2"/>
    <property type="match status" value="1"/>
</dbReference>
<organism evidence="5 6">
    <name type="scientific">Apophysomyces ossiformis</name>
    <dbReference type="NCBI Taxonomy" id="679940"/>
    <lineage>
        <taxon>Eukaryota</taxon>
        <taxon>Fungi</taxon>
        <taxon>Fungi incertae sedis</taxon>
        <taxon>Mucoromycota</taxon>
        <taxon>Mucoromycotina</taxon>
        <taxon>Mucoromycetes</taxon>
        <taxon>Mucorales</taxon>
        <taxon>Mucorineae</taxon>
        <taxon>Mucoraceae</taxon>
        <taxon>Apophysomyces</taxon>
    </lineage>
</organism>
<dbReference type="InterPro" id="IPR000795">
    <property type="entry name" value="T_Tr_GTP-bd_dom"/>
</dbReference>
<dbReference type="EMBL" id="JABAYA010000066">
    <property type="protein sequence ID" value="KAF7727048.1"/>
    <property type="molecule type" value="Genomic_DNA"/>
</dbReference>
<comment type="caution">
    <text evidence="5">The sequence shown here is derived from an EMBL/GenBank/DDBJ whole genome shotgun (WGS) entry which is preliminary data.</text>
</comment>
<feature type="domain" description="Tr-type G" evidence="4">
    <location>
        <begin position="92"/>
        <end position="321"/>
    </location>
</feature>
<protein>
    <submittedName>
        <fullName evidence="5">GTP binding protein</fullName>
    </submittedName>
</protein>
<dbReference type="SUPFAM" id="SSF50447">
    <property type="entry name" value="Translation proteins"/>
    <property type="match status" value="1"/>
</dbReference>
<sequence length="554" mass="60476">MYRRLSEGDGEAIYELGVSDDGTFIGLSVRDMSMSLETLHRMANALDADISVVREVDMDQLANIANNSPRRPGHKLAEVLVRKRSAGELQPFTDIRVAVVGGFGVGKSTLLGRIAHGVKDNGRGRGRLNVLRHRHEIKSGRTSSISHEIIGYDSEGSLINYATTDISTWEQICASSSKIITFLDTCGDSRYLRTTVSGLTGYAPDYACLVVSATEGYLSEMTLEHLSLAVMLGMQVFVVMTKIDSASSGQLKQTLDALAAVVKAPGMNRIPILAEDTSDLFRCASNLSSGGREMPIFCVSSVTGFNMDLLEQFFNLLPKPTVHSDEILEKPVEFQVEEIYVLEDVGVVVGGILRQGRINIGDSAKERSYYMGPDSKGKFLRVSVMSIRRHRMPSEYIHCGQAATLGIESSELTRRWIKKGMVILGTDRPESFLEIKAEIIVLHHPTGVTIGTCGMLHSGSVRQRARVIAVSFGKKANASVECSEQEDGAVSGTEHKEESTVIASGYQGMCTFRFLAGPAFLRVGAQILFMEGKSKCVGRVTELIRTANDDFANR</sequence>
<evidence type="ECO:0000259" key="4">
    <source>
        <dbReference type="PROSITE" id="PS51722"/>
    </source>
</evidence>
<evidence type="ECO:0000256" key="3">
    <source>
        <dbReference type="ARBA" id="ARBA00023134"/>
    </source>
</evidence>
<evidence type="ECO:0000313" key="5">
    <source>
        <dbReference type="EMBL" id="KAF7727048.1"/>
    </source>
</evidence>
<dbReference type="GO" id="GO:0003746">
    <property type="term" value="F:translation elongation factor activity"/>
    <property type="evidence" value="ECO:0007669"/>
    <property type="project" value="TreeGrafter"/>
</dbReference>